<evidence type="ECO:0000313" key="7">
    <source>
        <dbReference type="Proteomes" id="UP000244060"/>
    </source>
</evidence>
<keyword evidence="7" id="KW-1185">Reference proteome</keyword>
<dbReference type="AlphaFoldDB" id="A0A2T5JR66"/>
<evidence type="ECO:0000256" key="4">
    <source>
        <dbReference type="ARBA" id="ARBA00022737"/>
    </source>
</evidence>
<comment type="subcellular location">
    <subcellularLocation>
        <location evidence="2">Secreted</location>
    </subcellularLocation>
</comment>
<dbReference type="EMBL" id="QAOT01000030">
    <property type="protein sequence ID" value="PTR10450.1"/>
    <property type="molecule type" value="Genomic_DNA"/>
</dbReference>
<dbReference type="InterPro" id="IPR050557">
    <property type="entry name" value="RTX_toxin/Mannuronan_C5-epim"/>
</dbReference>
<dbReference type="Pfam" id="PF08548">
    <property type="entry name" value="Peptidase_M10_C"/>
    <property type="match status" value="1"/>
</dbReference>
<accession>A0A2T5JR66</accession>
<keyword evidence="3" id="KW-0964">Secreted</keyword>
<reference evidence="6 7" key="1">
    <citation type="submission" date="2018-04" db="EMBL/GenBank/DDBJ databases">
        <title>Genomic Encyclopedia of Type Strains, Phase III (KMG-III): the genomes of soil and plant-associated and newly described type strains.</title>
        <authorList>
            <person name="Whitman W."/>
        </authorList>
    </citation>
    <scope>NUCLEOTIDE SEQUENCE [LARGE SCALE GENOMIC DNA]</scope>
    <source>
        <strain evidence="6 7">KA25</strain>
    </source>
</reference>
<dbReference type="InterPro" id="IPR018511">
    <property type="entry name" value="Hemolysin-typ_Ca-bd_CS"/>
</dbReference>
<evidence type="ECO:0000259" key="5">
    <source>
        <dbReference type="Pfam" id="PF08548"/>
    </source>
</evidence>
<keyword evidence="4" id="KW-0677">Repeat</keyword>
<evidence type="ECO:0000256" key="2">
    <source>
        <dbReference type="ARBA" id="ARBA00004613"/>
    </source>
</evidence>
<evidence type="ECO:0000256" key="3">
    <source>
        <dbReference type="ARBA" id="ARBA00022525"/>
    </source>
</evidence>
<dbReference type="Pfam" id="PF00353">
    <property type="entry name" value="HemolysinCabind"/>
    <property type="match status" value="2"/>
</dbReference>
<dbReference type="PANTHER" id="PTHR38340">
    <property type="entry name" value="S-LAYER PROTEIN"/>
    <property type="match status" value="1"/>
</dbReference>
<dbReference type="SUPFAM" id="SSF51120">
    <property type="entry name" value="beta-Roll"/>
    <property type="match status" value="2"/>
</dbReference>
<evidence type="ECO:0000256" key="1">
    <source>
        <dbReference type="ARBA" id="ARBA00001913"/>
    </source>
</evidence>
<sequence length="274" mass="28767">MSLISGRSISYSSVTGHITGGTVTGYIEAVLSDGYYAATWGIERASVSAVSLYKAGLTRSTTDDMAIMRSLLGGNDRFDLSNMADLVRGHGGDDTILGRGGHDRLFGGAGQDRIDGGSGNDRLYGEAGQDRIDGGSGNDRLYGEAGHDRIDGGTGADLICGGAGRDLLLGGADRARDVFLFRSVADSRPGKDHDTIRNFIPGIDDIDLRPIDARPAAGDQAFTFSGGTARAWSVWCVDTGPDILVRADVTGDGRADFEILVANVDRLTASDFLL</sequence>
<evidence type="ECO:0000313" key="6">
    <source>
        <dbReference type="EMBL" id="PTR10450.1"/>
    </source>
</evidence>
<dbReference type="PANTHER" id="PTHR38340:SF1">
    <property type="entry name" value="S-LAYER PROTEIN"/>
    <property type="match status" value="1"/>
</dbReference>
<dbReference type="PRINTS" id="PR00313">
    <property type="entry name" value="CABNDNGRPT"/>
</dbReference>
<dbReference type="GO" id="GO:0005509">
    <property type="term" value="F:calcium ion binding"/>
    <property type="evidence" value="ECO:0007669"/>
    <property type="project" value="InterPro"/>
</dbReference>
<dbReference type="Proteomes" id="UP000244060">
    <property type="component" value="Unassembled WGS sequence"/>
</dbReference>
<dbReference type="RefSeq" id="WP_244908378.1">
    <property type="nucleotide sequence ID" value="NZ_QAOT01000030.1"/>
</dbReference>
<gene>
    <name evidence="6" type="ORF">C8J28_1301</name>
</gene>
<protein>
    <submittedName>
        <fullName evidence="6">Hemolysin type calcium-binding protein</fullName>
    </submittedName>
</protein>
<dbReference type="PROSITE" id="PS00330">
    <property type="entry name" value="HEMOLYSIN_CALCIUM"/>
    <property type="match status" value="4"/>
</dbReference>
<dbReference type="InterPro" id="IPR013858">
    <property type="entry name" value="Peptidase_M10B_C"/>
</dbReference>
<dbReference type="GO" id="GO:0005615">
    <property type="term" value="C:extracellular space"/>
    <property type="evidence" value="ECO:0007669"/>
    <property type="project" value="InterPro"/>
</dbReference>
<feature type="domain" description="Peptidase M10 serralysin C-terminal" evidence="5">
    <location>
        <begin position="153"/>
        <end position="272"/>
    </location>
</feature>
<dbReference type="Gene3D" id="2.150.10.10">
    <property type="entry name" value="Serralysin-like metalloprotease, C-terminal"/>
    <property type="match status" value="2"/>
</dbReference>
<comment type="caution">
    <text evidence="6">The sequence shown here is derived from an EMBL/GenBank/DDBJ whole genome shotgun (WGS) entry which is preliminary data.</text>
</comment>
<proteinExistence type="predicted"/>
<dbReference type="InterPro" id="IPR001343">
    <property type="entry name" value="Hemolysn_Ca-bd"/>
</dbReference>
<name>A0A2T5JR66_9RHOB</name>
<organism evidence="6 7">
    <name type="scientific">Cereibacter azotoformans</name>
    <dbReference type="NCBI Taxonomy" id="43057"/>
    <lineage>
        <taxon>Bacteria</taxon>
        <taxon>Pseudomonadati</taxon>
        <taxon>Pseudomonadota</taxon>
        <taxon>Alphaproteobacteria</taxon>
        <taxon>Rhodobacterales</taxon>
        <taxon>Paracoccaceae</taxon>
        <taxon>Cereibacter</taxon>
    </lineage>
</organism>
<dbReference type="InterPro" id="IPR011049">
    <property type="entry name" value="Serralysin-like_metalloprot_C"/>
</dbReference>
<comment type="cofactor">
    <cofactor evidence="1">
        <name>Ca(2+)</name>
        <dbReference type="ChEBI" id="CHEBI:29108"/>
    </cofactor>
</comment>